<reference evidence="1 2" key="1">
    <citation type="journal article" date="2018" name="Front. Plant Sci.">
        <title>Red Clover (Trifolium pratense) and Zigzag Clover (T. medium) - A Picture of Genomic Similarities and Differences.</title>
        <authorList>
            <person name="Dluhosova J."/>
            <person name="Istvanek J."/>
            <person name="Nedelnik J."/>
            <person name="Repkova J."/>
        </authorList>
    </citation>
    <scope>NUCLEOTIDE SEQUENCE [LARGE SCALE GENOMIC DNA]</scope>
    <source>
        <strain evidence="2">cv. 10/8</strain>
        <tissue evidence="1">Leaf</tissue>
    </source>
</reference>
<accession>A0A392W6Q3</accession>
<evidence type="ECO:0000313" key="2">
    <source>
        <dbReference type="Proteomes" id="UP000265520"/>
    </source>
</evidence>
<name>A0A392W6Q3_9FABA</name>
<evidence type="ECO:0000313" key="1">
    <source>
        <dbReference type="EMBL" id="MCI94370.1"/>
    </source>
</evidence>
<dbReference type="Proteomes" id="UP000265520">
    <property type="component" value="Unassembled WGS sequence"/>
</dbReference>
<keyword evidence="2" id="KW-1185">Reference proteome</keyword>
<protein>
    <submittedName>
        <fullName evidence="1">Uncharacterized protein</fullName>
    </submittedName>
</protein>
<comment type="caution">
    <text evidence="1">The sequence shown here is derived from an EMBL/GenBank/DDBJ whole genome shotgun (WGS) entry which is preliminary data.</text>
</comment>
<dbReference type="EMBL" id="LXQA011354346">
    <property type="protein sequence ID" value="MCI94370.1"/>
    <property type="molecule type" value="Genomic_DNA"/>
</dbReference>
<organism evidence="1 2">
    <name type="scientific">Trifolium medium</name>
    <dbReference type="NCBI Taxonomy" id="97028"/>
    <lineage>
        <taxon>Eukaryota</taxon>
        <taxon>Viridiplantae</taxon>
        <taxon>Streptophyta</taxon>
        <taxon>Embryophyta</taxon>
        <taxon>Tracheophyta</taxon>
        <taxon>Spermatophyta</taxon>
        <taxon>Magnoliopsida</taxon>
        <taxon>eudicotyledons</taxon>
        <taxon>Gunneridae</taxon>
        <taxon>Pentapetalae</taxon>
        <taxon>rosids</taxon>
        <taxon>fabids</taxon>
        <taxon>Fabales</taxon>
        <taxon>Fabaceae</taxon>
        <taxon>Papilionoideae</taxon>
        <taxon>50 kb inversion clade</taxon>
        <taxon>NPAAA clade</taxon>
        <taxon>Hologalegina</taxon>
        <taxon>IRL clade</taxon>
        <taxon>Trifolieae</taxon>
        <taxon>Trifolium</taxon>
    </lineage>
</organism>
<sequence>MYYFQRFRGSEAILPQRIENASEASSISEPEILQRLLFFRARNTQML</sequence>
<proteinExistence type="predicted"/>
<dbReference type="AlphaFoldDB" id="A0A392W6Q3"/>
<feature type="non-terminal residue" evidence="1">
    <location>
        <position position="47"/>
    </location>
</feature>